<organism evidence="1 2">
    <name type="scientific">Roseburia zhanii</name>
    <dbReference type="NCBI Taxonomy" id="2763064"/>
    <lineage>
        <taxon>Bacteria</taxon>
        <taxon>Bacillati</taxon>
        <taxon>Bacillota</taxon>
        <taxon>Clostridia</taxon>
        <taxon>Lachnospirales</taxon>
        <taxon>Lachnospiraceae</taxon>
        <taxon>Roseburia</taxon>
    </lineage>
</organism>
<comment type="caution">
    <text evidence="1">The sequence shown here is derived from an EMBL/GenBank/DDBJ whole genome shotgun (WGS) entry which is preliminary data.</text>
</comment>
<protein>
    <submittedName>
        <fullName evidence="1">Uncharacterized protein</fullName>
    </submittedName>
</protein>
<reference evidence="1" key="1">
    <citation type="submission" date="2020-08" db="EMBL/GenBank/DDBJ databases">
        <title>Genome public.</title>
        <authorList>
            <person name="Liu C."/>
            <person name="Sun Q."/>
        </authorList>
    </citation>
    <scope>NUCLEOTIDE SEQUENCE</scope>
    <source>
        <strain evidence="1">BX1005</strain>
    </source>
</reference>
<evidence type="ECO:0000313" key="2">
    <source>
        <dbReference type="Proteomes" id="UP000606720"/>
    </source>
</evidence>
<evidence type="ECO:0000313" key="1">
    <source>
        <dbReference type="EMBL" id="MBC5714036.1"/>
    </source>
</evidence>
<proteinExistence type="predicted"/>
<dbReference type="AlphaFoldDB" id="A0A923RSU1"/>
<dbReference type="RefSeq" id="WP_186866800.1">
    <property type="nucleotide sequence ID" value="NZ_JACOPH010000004.1"/>
</dbReference>
<dbReference type="EMBL" id="JACOPH010000004">
    <property type="protein sequence ID" value="MBC5714036.1"/>
    <property type="molecule type" value="Genomic_DNA"/>
</dbReference>
<gene>
    <name evidence="1" type="ORF">H8S17_07410</name>
</gene>
<name>A0A923RSU1_9FIRM</name>
<dbReference type="InterPro" id="IPR027417">
    <property type="entry name" value="P-loop_NTPase"/>
</dbReference>
<sequence length="334" mass="38877">MIQLKIAFLDEEELYLEQLKGYFVQKKENFFKIYTFTDADSFLKSRMTEQFDAVVMTYPFWEMMKEQDFSEKKILLSEEDGYAVQGCLHVDKYQSAEKLSAKIASYLWQENREGKEVFLNTAELIGIYSPVSHEDQMLFSMTMAQILAADQKVLYVNLMENSGFYELLHTEATADIGDLFYTMMHEDYDFSLYLHSILKTCRNFDYIPPAVNPEHLSEISQSLYEKFFIALKNNSGYDVVIVDFGRIFLGFAELIPLFSNFYCLKKEGRLNHCRMDAFLTYLQKKSMDTVEKMHSLHLLERQAGAEENLLEADLYGTMGDYIRRTLYGGAVIDG</sequence>
<accession>A0A923RSU1</accession>
<dbReference type="Gene3D" id="3.40.50.10850">
    <property type="entry name" value="Ntrc-like two-domain protein"/>
    <property type="match status" value="1"/>
</dbReference>
<keyword evidence="2" id="KW-1185">Reference proteome</keyword>
<dbReference type="Gene3D" id="3.40.50.300">
    <property type="entry name" value="P-loop containing nucleotide triphosphate hydrolases"/>
    <property type="match status" value="1"/>
</dbReference>
<dbReference type="Proteomes" id="UP000606720">
    <property type="component" value="Unassembled WGS sequence"/>
</dbReference>